<protein>
    <submittedName>
        <fullName evidence="1">Uncharacterized protein</fullName>
    </submittedName>
</protein>
<evidence type="ECO:0000313" key="1">
    <source>
        <dbReference type="EMBL" id="GAH13007.1"/>
    </source>
</evidence>
<name>X1CYT3_9ZZZZ</name>
<proteinExistence type="predicted"/>
<reference evidence="1" key="1">
    <citation type="journal article" date="2014" name="Front. Microbiol.">
        <title>High frequency of phylogenetically diverse reductive dehalogenase-homologous genes in deep subseafloor sedimentary metagenomes.</title>
        <authorList>
            <person name="Kawai M."/>
            <person name="Futagami T."/>
            <person name="Toyoda A."/>
            <person name="Takaki Y."/>
            <person name="Nishi S."/>
            <person name="Hori S."/>
            <person name="Arai W."/>
            <person name="Tsubouchi T."/>
            <person name="Morono Y."/>
            <person name="Uchiyama I."/>
            <person name="Ito T."/>
            <person name="Fujiyama A."/>
            <person name="Inagaki F."/>
            <person name="Takami H."/>
        </authorList>
    </citation>
    <scope>NUCLEOTIDE SEQUENCE</scope>
    <source>
        <strain evidence="1">Expedition CK06-06</strain>
    </source>
</reference>
<accession>X1CYT3</accession>
<gene>
    <name evidence="1" type="ORF">S01H4_64715</name>
</gene>
<organism evidence="1">
    <name type="scientific">marine sediment metagenome</name>
    <dbReference type="NCBI Taxonomy" id="412755"/>
    <lineage>
        <taxon>unclassified sequences</taxon>
        <taxon>metagenomes</taxon>
        <taxon>ecological metagenomes</taxon>
    </lineage>
</organism>
<dbReference type="AlphaFoldDB" id="X1CYT3"/>
<feature type="non-terminal residue" evidence="1">
    <location>
        <position position="1"/>
    </location>
</feature>
<dbReference type="EMBL" id="BART01039341">
    <property type="protein sequence ID" value="GAH13007.1"/>
    <property type="molecule type" value="Genomic_DNA"/>
</dbReference>
<sequence length="64" mass="7276">GGNILINLSRSREIMGHSPFVNLFDYDSGKIVAAVLEGQIKIQFLDEGFFQYLPHGEKPEQTFY</sequence>
<comment type="caution">
    <text evidence="1">The sequence shown here is derived from an EMBL/GenBank/DDBJ whole genome shotgun (WGS) entry which is preliminary data.</text>
</comment>